<comment type="subcellular location">
    <subcellularLocation>
        <location evidence="4">Cytoplasm</location>
    </subcellularLocation>
</comment>
<keyword evidence="3 4" id="KW-0546">Nucleotide metabolism</keyword>
<comment type="function">
    <text evidence="4">Nucleoside triphosphate pyrophosphatase. May have a dual role in cell division arrest and in preventing the incorporation of modified nucleotides into cellular nucleic acids.</text>
</comment>
<protein>
    <recommendedName>
        <fullName evidence="4">Nucleoside triphosphate pyrophosphatase</fullName>
        <ecNumber evidence="4">3.6.1.9</ecNumber>
    </recommendedName>
    <alternativeName>
        <fullName evidence="4">Nucleotide pyrophosphatase</fullName>
        <shortName evidence="4">Nucleotide PPase</shortName>
    </alternativeName>
</protein>
<comment type="catalytic activity">
    <reaction evidence="4">
        <text>a ribonucleoside 5'-triphosphate + H2O = a ribonucleoside 5'-phosphate + diphosphate + H(+)</text>
        <dbReference type="Rhea" id="RHEA:23996"/>
        <dbReference type="ChEBI" id="CHEBI:15377"/>
        <dbReference type="ChEBI" id="CHEBI:15378"/>
        <dbReference type="ChEBI" id="CHEBI:33019"/>
        <dbReference type="ChEBI" id="CHEBI:58043"/>
        <dbReference type="ChEBI" id="CHEBI:61557"/>
        <dbReference type="EC" id="3.6.1.9"/>
    </reaction>
</comment>
<keyword evidence="4" id="KW-0963">Cytoplasm</keyword>
<sequence length="199" mass="20863">MTSSAPLVLASKSTSRSAMLKGAGVPFETVPASVDERAIEAELGQAPPGEVALALAKAKALAGARAHPQRLVLGSDSLVTCAGRRFDKPASREQAASHLAWFSGRRIELHSAAALARDGVILWSGGEVARLTVRDLSPDFIEAYLDLEWPAVSHCVGVFRIEGPGVQLFSHIAGDHFTVLGMPLLPVLGALRSLGELPG</sequence>
<dbReference type="Pfam" id="PF02545">
    <property type="entry name" value="Maf"/>
    <property type="match status" value="1"/>
</dbReference>
<comment type="caution">
    <text evidence="4">Lacks conserved residue(s) required for the propagation of feature annotation.</text>
</comment>
<comment type="similarity">
    <text evidence="4">Belongs to the Maf family.</text>
</comment>
<dbReference type="EMBL" id="BMKL01000001">
    <property type="protein sequence ID" value="GGE03973.1"/>
    <property type="molecule type" value="Genomic_DNA"/>
</dbReference>
<dbReference type="HAMAP" id="MF_00528">
    <property type="entry name" value="Maf"/>
    <property type="match status" value="1"/>
</dbReference>
<comment type="cofactor">
    <cofactor evidence="1 4">
        <name>a divalent metal cation</name>
        <dbReference type="ChEBI" id="CHEBI:60240"/>
    </cofactor>
</comment>
<dbReference type="Gene3D" id="3.90.950.10">
    <property type="match status" value="1"/>
</dbReference>
<accession>A0ABQ1SDZ0</accession>
<dbReference type="PIRSF" id="PIRSF006305">
    <property type="entry name" value="Maf"/>
    <property type="match status" value="1"/>
</dbReference>
<gene>
    <name evidence="5" type="ORF">GCM10011515_24520</name>
</gene>
<dbReference type="Proteomes" id="UP000619041">
    <property type="component" value="Unassembled WGS sequence"/>
</dbReference>
<name>A0ABQ1SDZ0_9SPHN</name>
<evidence type="ECO:0000256" key="2">
    <source>
        <dbReference type="ARBA" id="ARBA00022801"/>
    </source>
</evidence>
<keyword evidence="2 4" id="KW-0378">Hydrolase</keyword>
<evidence type="ECO:0000256" key="1">
    <source>
        <dbReference type="ARBA" id="ARBA00001968"/>
    </source>
</evidence>
<dbReference type="CDD" id="cd00555">
    <property type="entry name" value="Maf"/>
    <property type="match status" value="1"/>
</dbReference>
<keyword evidence="6" id="KW-1185">Reference proteome</keyword>
<evidence type="ECO:0000313" key="5">
    <source>
        <dbReference type="EMBL" id="GGE03973.1"/>
    </source>
</evidence>
<dbReference type="PANTHER" id="PTHR43213">
    <property type="entry name" value="BIFUNCTIONAL DTTP/UTP PYROPHOSPHATASE/METHYLTRANSFERASE PROTEIN-RELATED"/>
    <property type="match status" value="1"/>
</dbReference>
<dbReference type="PANTHER" id="PTHR43213:SF5">
    <property type="entry name" value="BIFUNCTIONAL DTTP_UTP PYROPHOSPHATASE_METHYLTRANSFERASE PROTEIN-RELATED"/>
    <property type="match status" value="1"/>
</dbReference>
<dbReference type="EC" id="3.6.1.9" evidence="4"/>
<comment type="catalytic activity">
    <reaction evidence="4">
        <text>a 2'-deoxyribonucleoside 5'-triphosphate + H2O = a 2'-deoxyribonucleoside 5'-phosphate + diphosphate + H(+)</text>
        <dbReference type="Rhea" id="RHEA:44644"/>
        <dbReference type="ChEBI" id="CHEBI:15377"/>
        <dbReference type="ChEBI" id="CHEBI:15378"/>
        <dbReference type="ChEBI" id="CHEBI:33019"/>
        <dbReference type="ChEBI" id="CHEBI:61560"/>
        <dbReference type="ChEBI" id="CHEBI:65317"/>
        <dbReference type="EC" id="3.6.1.9"/>
    </reaction>
</comment>
<organism evidence="5 6">
    <name type="scientific">Tsuneonella deserti</name>
    <dbReference type="NCBI Taxonomy" id="2035528"/>
    <lineage>
        <taxon>Bacteria</taxon>
        <taxon>Pseudomonadati</taxon>
        <taxon>Pseudomonadota</taxon>
        <taxon>Alphaproteobacteria</taxon>
        <taxon>Sphingomonadales</taxon>
        <taxon>Erythrobacteraceae</taxon>
        <taxon>Tsuneonella</taxon>
    </lineage>
</organism>
<comment type="caution">
    <text evidence="5">The sequence shown here is derived from an EMBL/GenBank/DDBJ whole genome shotgun (WGS) entry which is preliminary data.</text>
</comment>
<dbReference type="InterPro" id="IPR003697">
    <property type="entry name" value="Maf-like"/>
</dbReference>
<dbReference type="RefSeq" id="WP_188645392.1">
    <property type="nucleotide sequence ID" value="NZ_BMKL01000001.1"/>
</dbReference>
<reference evidence="6" key="1">
    <citation type="journal article" date="2019" name="Int. J. Syst. Evol. Microbiol.">
        <title>The Global Catalogue of Microorganisms (GCM) 10K type strain sequencing project: providing services to taxonomists for standard genome sequencing and annotation.</title>
        <authorList>
            <consortium name="The Broad Institute Genomics Platform"/>
            <consortium name="The Broad Institute Genome Sequencing Center for Infectious Disease"/>
            <person name="Wu L."/>
            <person name="Ma J."/>
        </authorList>
    </citation>
    <scope>NUCLEOTIDE SEQUENCE [LARGE SCALE GENOMIC DNA]</scope>
    <source>
        <strain evidence="6">CGMCC 1.15959</strain>
    </source>
</reference>
<evidence type="ECO:0000256" key="3">
    <source>
        <dbReference type="ARBA" id="ARBA00023080"/>
    </source>
</evidence>
<dbReference type="InterPro" id="IPR029001">
    <property type="entry name" value="ITPase-like_fam"/>
</dbReference>
<proteinExistence type="inferred from homology"/>
<dbReference type="SUPFAM" id="SSF52972">
    <property type="entry name" value="ITPase-like"/>
    <property type="match status" value="1"/>
</dbReference>
<evidence type="ECO:0000313" key="6">
    <source>
        <dbReference type="Proteomes" id="UP000619041"/>
    </source>
</evidence>
<evidence type="ECO:0000256" key="4">
    <source>
        <dbReference type="HAMAP-Rule" id="MF_00528"/>
    </source>
</evidence>
<feature type="active site" description="Proton acceptor" evidence="4">
    <location>
        <position position="76"/>
    </location>
</feature>